<dbReference type="PATRIC" id="fig|880157.4.peg.4443"/>
<reference evidence="1 2" key="1">
    <citation type="submission" date="2015-06" db="EMBL/GenBank/DDBJ databases">
        <title>Draft Whole-Genome Sequence of the Entomopathogenic Bacterium Xenorhabdus khoisanae.</title>
        <authorList>
            <person name="Naidoo S."/>
            <person name="Featherston J."/>
            <person name="Gray V.M."/>
        </authorList>
    </citation>
    <scope>NUCLEOTIDE SEQUENCE [LARGE SCALE GENOMIC DNA]</scope>
    <source>
        <strain evidence="1 2">MCB</strain>
    </source>
</reference>
<evidence type="ECO:0000313" key="2">
    <source>
        <dbReference type="Proteomes" id="UP000036277"/>
    </source>
</evidence>
<name>A0A0J5FM35_9GAMM</name>
<dbReference type="Proteomes" id="UP000036277">
    <property type="component" value="Unassembled WGS sequence"/>
</dbReference>
<sequence length="68" mass="7745">MENYINQIIAVNTPATLTTHDQDQYPCSLLILPEPGSFQQVQLRSSINVVSERLHCRRAAFLFQLENA</sequence>
<keyword evidence="2" id="KW-1185">Reference proteome</keyword>
<dbReference type="AlphaFoldDB" id="A0A0J5FM35"/>
<accession>A0A0J5FM35</accession>
<gene>
    <name evidence="1" type="ORF">AB204_20505</name>
</gene>
<dbReference type="EMBL" id="LFCV01000235">
    <property type="protein sequence ID" value="KMJ43291.1"/>
    <property type="molecule type" value="Genomic_DNA"/>
</dbReference>
<organism evidence="1 2">
    <name type="scientific">Xenorhabdus khoisanae</name>
    <dbReference type="NCBI Taxonomy" id="880157"/>
    <lineage>
        <taxon>Bacteria</taxon>
        <taxon>Pseudomonadati</taxon>
        <taxon>Pseudomonadota</taxon>
        <taxon>Gammaproteobacteria</taxon>
        <taxon>Enterobacterales</taxon>
        <taxon>Morganellaceae</taxon>
        <taxon>Xenorhabdus</taxon>
    </lineage>
</organism>
<comment type="caution">
    <text evidence="1">The sequence shown here is derived from an EMBL/GenBank/DDBJ whole genome shotgun (WGS) entry which is preliminary data.</text>
</comment>
<proteinExistence type="predicted"/>
<evidence type="ECO:0000313" key="1">
    <source>
        <dbReference type="EMBL" id="KMJ43291.1"/>
    </source>
</evidence>
<protein>
    <submittedName>
        <fullName evidence="1">Uncharacterized protein</fullName>
    </submittedName>
</protein>